<dbReference type="InterPro" id="IPR013783">
    <property type="entry name" value="Ig-like_fold"/>
</dbReference>
<dbReference type="CDD" id="cd07698">
    <property type="entry name" value="IgC1_MHC_I_alpha3"/>
    <property type="match status" value="1"/>
</dbReference>
<dbReference type="EMBL" id="KE666539">
    <property type="protein sequence ID" value="ERE87987.1"/>
    <property type="molecule type" value="Genomic_DNA"/>
</dbReference>
<dbReference type="AlphaFoldDB" id="A0A061IHZ0"/>
<evidence type="ECO:0000313" key="15">
    <source>
        <dbReference type="Proteomes" id="UP000030759"/>
    </source>
</evidence>
<keyword evidence="5 12" id="KW-0812">Transmembrane</keyword>
<dbReference type="Proteomes" id="UP000030759">
    <property type="component" value="Unassembled WGS sequence"/>
</dbReference>
<dbReference type="GO" id="GO:0042605">
    <property type="term" value="F:peptide antigen binding"/>
    <property type="evidence" value="ECO:0007669"/>
    <property type="project" value="TreeGrafter"/>
</dbReference>
<comment type="similarity">
    <text evidence="3 11">Belongs to the MHC class I family.</text>
</comment>
<comment type="subcellular location">
    <subcellularLocation>
        <location evidence="2">Membrane</location>
        <topology evidence="2">Single-pass type I membrane protein</topology>
    </subcellularLocation>
</comment>
<dbReference type="InterPro" id="IPR003597">
    <property type="entry name" value="Ig_C1-set"/>
</dbReference>
<evidence type="ECO:0000256" key="4">
    <source>
        <dbReference type="ARBA" id="ARBA00022451"/>
    </source>
</evidence>
<feature type="transmembrane region" description="Helical" evidence="12">
    <location>
        <begin position="417"/>
        <end position="440"/>
    </location>
</feature>
<sequence length="545" mass="62950">MSCDVLPGSNYIHGQYEIIINGLDYIALNEDLSTWTAVGKAAEILTQQWEKIGHTKTLRPFLEGECVQRLHSHLDYGKEILLRREANQPFPYQDYKLNTHKQRLSVLSSRRMKTFVPKSLLLILANLTKIRHPQSSDSLSFLQTLLTWPDLLEPHFIQGVYLDDIQIERLNTREDTPRLEHCAPWVDQHHPEYWEKRIKGILRLIDIYNDLLKKVLHLYNQSETGYHTMQILFACDVLPGGKFSHGQCKLIFDGHDYIALNEDLSTWTAVGKAAEILTQEWDKTVFVKSVTSFLKNKCVTFLLQHLDYGKEFLLRTDIPKFHVTHKVRADGTITLRCWALDFYHSDITLTWQRDGSNQNLDIEVMDTRPARDGTFQKWAAVVVPLGEEQRYTCHVYYEGLPEPLTLRWEPPQLSVPIMPIVTGLVLGVVLMGAVVTFLIWKRRNKGSWTGYHTVQFRMSCDVLPGVNYIRGQYEMIFNGHDYIALNEDLTTWTAVGKAAEVLSQEFEKKSYAKNLRPLLEGECVQSLLAQLDYGKEILLRKEMGK</sequence>
<dbReference type="GO" id="GO:0002486">
    <property type="term" value="P:antigen processing and presentation of endogenous peptide antigen via MHC class I via ER pathway, TAP-independent"/>
    <property type="evidence" value="ECO:0007669"/>
    <property type="project" value="TreeGrafter"/>
</dbReference>
<dbReference type="PROSITE" id="PS50835">
    <property type="entry name" value="IG_LIKE"/>
    <property type="match status" value="1"/>
</dbReference>
<dbReference type="InterPro" id="IPR050208">
    <property type="entry name" value="MHC_class-I_related"/>
</dbReference>
<reference evidence="15" key="1">
    <citation type="journal article" date="2013" name="Nat. Biotechnol.">
        <title>Chinese hamster genome sequenced from sorted chromosomes.</title>
        <authorList>
            <person name="Brinkrolf K."/>
            <person name="Rupp O."/>
            <person name="Laux H."/>
            <person name="Kollin F."/>
            <person name="Ernst W."/>
            <person name="Linke B."/>
            <person name="Kofler R."/>
            <person name="Romand S."/>
            <person name="Hesse F."/>
            <person name="Budach W.E."/>
            <person name="Galosy S."/>
            <person name="Muller D."/>
            <person name="Noll T."/>
            <person name="Wienberg J."/>
            <person name="Jostock T."/>
            <person name="Leonard M."/>
            <person name="Grillari J."/>
            <person name="Tauch A."/>
            <person name="Goesmann A."/>
            <person name="Helk B."/>
            <person name="Mott J.E."/>
            <person name="Puhler A."/>
            <person name="Borth N."/>
        </authorList>
    </citation>
    <scope>NUCLEOTIDE SEQUENCE [LARGE SCALE GENOMIC DNA]</scope>
    <source>
        <strain evidence="15">17A/GY</strain>
    </source>
</reference>
<dbReference type="GO" id="GO:0030670">
    <property type="term" value="C:phagocytic vesicle membrane"/>
    <property type="evidence" value="ECO:0007669"/>
    <property type="project" value="UniProtKB-ARBA"/>
</dbReference>
<keyword evidence="4" id="KW-0490">MHC I</keyword>
<evidence type="ECO:0000256" key="5">
    <source>
        <dbReference type="ARBA" id="ARBA00022692"/>
    </source>
</evidence>
<proteinExistence type="inferred from homology"/>
<dbReference type="GO" id="GO:0005102">
    <property type="term" value="F:signaling receptor binding"/>
    <property type="evidence" value="ECO:0007669"/>
    <property type="project" value="TreeGrafter"/>
</dbReference>
<evidence type="ECO:0000256" key="3">
    <source>
        <dbReference type="ARBA" id="ARBA00006909"/>
    </source>
</evidence>
<organism evidence="14 15">
    <name type="scientific">Cricetulus griseus</name>
    <name type="common">Chinese hamster</name>
    <name type="synonym">Cricetulus barabensis griseus</name>
    <dbReference type="NCBI Taxonomy" id="10029"/>
    <lineage>
        <taxon>Eukaryota</taxon>
        <taxon>Metazoa</taxon>
        <taxon>Chordata</taxon>
        <taxon>Craniata</taxon>
        <taxon>Vertebrata</taxon>
        <taxon>Euteleostomi</taxon>
        <taxon>Mammalia</taxon>
        <taxon>Eutheria</taxon>
        <taxon>Euarchontoglires</taxon>
        <taxon>Glires</taxon>
        <taxon>Rodentia</taxon>
        <taxon>Myomorpha</taxon>
        <taxon>Muroidea</taxon>
        <taxon>Cricetidae</taxon>
        <taxon>Cricetinae</taxon>
        <taxon>Cricetulus</taxon>
    </lineage>
</organism>
<accession>A0A061IHZ0</accession>
<dbReference type="GO" id="GO:0001916">
    <property type="term" value="P:positive regulation of T cell mediated cytotoxicity"/>
    <property type="evidence" value="ECO:0007669"/>
    <property type="project" value="TreeGrafter"/>
</dbReference>
<dbReference type="GO" id="GO:0042612">
    <property type="term" value="C:MHC class I protein complex"/>
    <property type="evidence" value="ECO:0007669"/>
    <property type="project" value="UniProtKB-KW"/>
</dbReference>
<dbReference type="SMART" id="SM00407">
    <property type="entry name" value="IGc1"/>
    <property type="match status" value="1"/>
</dbReference>
<dbReference type="GO" id="GO:0005615">
    <property type="term" value="C:extracellular space"/>
    <property type="evidence" value="ECO:0007669"/>
    <property type="project" value="TreeGrafter"/>
</dbReference>
<dbReference type="PANTHER" id="PTHR16675:SF169">
    <property type="entry name" value="HLA CLASS I HISTOCOMPATIBILITY ANTIGEN, ALPHA CHAIN G"/>
    <property type="match status" value="1"/>
</dbReference>
<dbReference type="FunFam" id="2.60.40.10:FF:000014">
    <property type="entry name" value="H-2 class I histocompatibility antigen, alpha chain"/>
    <property type="match status" value="1"/>
</dbReference>
<dbReference type="InterPro" id="IPR001039">
    <property type="entry name" value="MHC_I_a_a1/a2"/>
</dbReference>
<dbReference type="Pfam" id="PF00129">
    <property type="entry name" value="MHC_I"/>
    <property type="match status" value="3"/>
</dbReference>
<dbReference type="GO" id="GO:0006955">
    <property type="term" value="P:immune response"/>
    <property type="evidence" value="ECO:0007669"/>
    <property type="project" value="TreeGrafter"/>
</dbReference>
<dbReference type="Gene3D" id="2.60.40.10">
    <property type="entry name" value="Immunoglobulins"/>
    <property type="match status" value="1"/>
</dbReference>
<evidence type="ECO:0000256" key="11">
    <source>
        <dbReference type="RuleBase" id="RU004439"/>
    </source>
</evidence>
<protein>
    <submittedName>
        <fullName evidence="14">Patr class I histocompatibility antigen</fullName>
    </submittedName>
</protein>
<dbReference type="InterPro" id="IPR011162">
    <property type="entry name" value="MHC_I/II-like_Ag-recog"/>
</dbReference>
<dbReference type="GO" id="GO:0002476">
    <property type="term" value="P:antigen processing and presentation of endogenous peptide antigen via MHC class Ib"/>
    <property type="evidence" value="ECO:0007669"/>
    <property type="project" value="TreeGrafter"/>
</dbReference>
<evidence type="ECO:0000256" key="2">
    <source>
        <dbReference type="ARBA" id="ARBA00004479"/>
    </source>
</evidence>
<evidence type="ECO:0000256" key="9">
    <source>
        <dbReference type="ARBA" id="ARBA00023157"/>
    </source>
</evidence>
<keyword evidence="6" id="KW-0391">Immunity</keyword>
<keyword evidence="10" id="KW-0325">Glycoprotein</keyword>
<evidence type="ECO:0000256" key="8">
    <source>
        <dbReference type="ARBA" id="ARBA00023136"/>
    </source>
</evidence>
<evidence type="ECO:0000256" key="6">
    <source>
        <dbReference type="ARBA" id="ARBA00022859"/>
    </source>
</evidence>
<keyword evidence="8 12" id="KW-0472">Membrane</keyword>
<dbReference type="GO" id="GO:0009897">
    <property type="term" value="C:external side of plasma membrane"/>
    <property type="evidence" value="ECO:0007669"/>
    <property type="project" value="TreeGrafter"/>
</dbReference>
<evidence type="ECO:0000256" key="1">
    <source>
        <dbReference type="ARBA" id="ARBA00002297"/>
    </source>
</evidence>
<evidence type="ECO:0000259" key="13">
    <source>
        <dbReference type="PROSITE" id="PS50835"/>
    </source>
</evidence>
<dbReference type="Gene3D" id="3.30.500.10">
    <property type="entry name" value="MHC class I-like antigen recognition-like"/>
    <property type="match status" value="3"/>
</dbReference>
<dbReference type="Pfam" id="PF07654">
    <property type="entry name" value="C1-set"/>
    <property type="match status" value="1"/>
</dbReference>
<dbReference type="SUPFAM" id="SSF54452">
    <property type="entry name" value="MHC antigen-recognition domain"/>
    <property type="match status" value="3"/>
</dbReference>
<feature type="domain" description="Ig-like" evidence="13">
    <location>
        <begin position="319"/>
        <end position="407"/>
    </location>
</feature>
<keyword evidence="7 12" id="KW-1133">Transmembrane helix</keyword>
<dbReference type="GO" id="GO:0098553">
    <property type="term" value="C:lumenal side of endoplasmic reticulum membrane"/>
    <property type="evidence" value="ECO:0007669"/>
    <property type="project" value="UniProtKB-ARBA"/>
</dbReference>
<evidence type="ECO:0000256" key="12">
    <source>
        <dbReference type="SAM" id="Phobius"/>
    </source>
</evidence>
<keyword evidence="9" id="KW-1015">Disulfide bond</keyword>
<evidence type="ECO:0000256" key="10">
    <source>
        <dbReference type="ARBA" id="ARBA00023180"/>
    </source>
</evidence>
<dbReference type="InterPro" id="IPR007110">
    <property type="entry name" value="Ig-like_dom"/>
</dbReference>
<dbReference type="InterPro" id="IPR037055">
    <property type="entry name" value="MHC_I-like_Ag-recog_sf"/>
</dbReference>
<dbReference type="PANTHER" id="PTHR16675">
    <property type="entry name" value="MHC CLASS I-RELATED"/>
    <property type="match status" value="1"/>
</dbReference>
<name>A0A061IHZ0_CRIGR</name>
<evidence type="ECO:0000256" key="7">
    <source>
        <dbReference type="ARBA" id="ARBA00022989"/>
    </source>
</evidence>
<gene>
    <name evidence="14" type="ORF">H671_1g3395</name>
</gene>
<dbReference type="PRINTS" id="PR01638">
    <property type="entry name" value="MHCCLASSI"/>
</dbReference>
<evidence type="ECO:0000313" key="14">
    <source>
        <dbReference type="EMBL" id="ERE87987.1"/>
    </source>
</evidence>
<dbReference type="SUPFAM" id="SSF48726">
    <property type="entry name" value="Immunoglobulin"/>
    <property type="match status" value="1"/>
</dbReference>
<dbReference type="FunFam" id="3.30.500.10:FF:000001">
    <property type="entry name" value="H-2 class I histocompatibility antigen, alpha chain"/>
    <property type="match status" value="1"/>
</dbReference>
<comment type="function">
    <text evidence="1">Involved in the presentation of foreign antigens to the immune system.</text>
</comment>
<dbReference type="InterPro" id="IPR011161">
    <property type="entry name" value="MHC_I-like_Ag-recog"/>
</dbReference>
<dbReference type="InterPro" id="IPR036179">
    <property type="entry name" value="Ig-like_dom_sf"/>
</dbReference>